<evidence type="ECO:0000313" key="2">
    <source>
        <dbReference type="EMBL" id="PMD50358.1"/>
    </source>
</evidence>
<feature type="region of interest" description="Disordered" evidence="1">
    <location>
        <begin position="605"/>
        <end position="640"/>
    </location>
</feature>
<feature type="region of interest" description="Disordered" evidence="1">
    <location>
        <begin position="163"/>
        <end position="234"/>
    </location>
</feature>
<dbReference type="Proteomes" id="UP000235371">
    <property type="component" value="Unassembled WGS sequence"/>
</dbReference>
<dbReference type="OrthoDB" id="2192830at2759"/>
<gene>
    <name evidence="2" type="ORF">K444DRAFT_621736</name>
</gene>
<feature type="compositionally biased region" description="Polar residues" evidence="1">
    <location>
        <begin position="52"/>
        <end position="62"/>
    </location>
</feature>
<proteinExistence type="predicted"/>
<dbReference type="STRING" id="1095630.A0A2J6SHW1"/>
<dbReference type="PANTHER" id="PTHR20932">
    <property type="entry name" value="LYSM AND PUTATIVE PEPTIDOGLYCAN-BINDING DOMAIN-CONTAINING PROTEIN"/>
    <property type="match status" value="1"/>
</dbReference>
<feature type="region of interest" description="Disordered" evidence="1">
    <location>
        <begin position="1"/>
        <end position="112"/>
    </location>
</feature>
<keyword evidence="3" id="KW-1185">Reference proteome</keyword>
<feature type="region of interest" description="Disordered" evidence="1">
    <location>
        <begin position="139"/>
        <end position="158"/>
    </location>
</feature>
<dbReference type="InterPro" id="IPR045030">
    <property type="entry name" value="LYSM1-4"/>
</dbReference>
<feature type="region of interest" description="Disordered" evidence="1">
    <location>
        <begin position="297"/>
        <end position="349"/>
    </location>
</feature>
<dbReference type="InParanoid" id="A0A2J6SHW1"/>
<dbReference type="Gene3D" id="3.10.350.10">
    <property type="entry name" value="LysM domain"/>
    <property type="match status" value="1"/>
</dbReference>
<dbReference type="EMBL" id="KZ613913">
    <property type="protein sequence ID" value="PMD50358.1"/>
    <property type="molecule type" value="Genomic_DNA"/>
</dbReference>
<dbReference type="AlphaFoldDB" id="A0A2J6SHW1"/>
<dbReference type="InterPro" id="IPR018392">
    <property type="entry name" value="LysM"/>
</dbReference>
<dbReference type="InterPro" id="IPR036779">
    <property type="entry name" value="LysM_dom_sf"/>
</dbReference>
<name>A0A2J6SHW1_9HELO</name>
<accession>A0A2J6SHW1</accession>
<evidence type="ECO:0000313" key="3">
    <source>
        <dbReference type="Proteomes" id="UP000235371"/>
    </source>
</evidence>
<feature type="compositionally biased region" description="Polar residues" evidence="1">
    <location>
        <begin position="324"/>
        <end position="340"/>
    </location>
</feature>
<sequence length="640" mass="67599">MIPSSSIRAATTSNLRSDSIPRIDSSVKRVEGSNGGEIRPRNRRLATAEQELVSTSATSTPGGSRAVSPIPQKHPSRRVERGGGNGRGEGSGRPVGGLLAPPRETGGRSSPISTGVSGIWWGALQELASSVLGGDVAEEEGAENGEGSTWGKKKAASGLGRMRLPDAWGPETGLPKKNDGGTGIGSTSERDAKLMQRKRRGVLEGKDEDKQVMDTSGNYKRRTSTEEARPGSSQEDDYALVYIHHVKPHDTLAGVVLKYNCQKEVFRKANRFWPNDSIQIRKTVVLPVDACTIKGRPCEPPTPNSPQGVDLLAPTPAIEDPPFSNGSTWPGASSSQNGTSAERPEDTEHPWTHVRWVLLDASPNSKPVEIARMPQKTLGYFPPRRRKSQATLSSVSTPRGSMEFPRVSQSTSNDPSSSTASTPSRRTSNLGPRPQQPMNTIGSYFPPVQPGTRTRRESVSEAAGRLGWFSGPGGVGTFEKNVRKPGPAQDGLNSWARKHMPGLAIDSLPSTSILGAETAHFGFTDELASIAEGPVNGRAVSGTSTPKGGQGLGLENAASVLEGWVRKLATKVPGTPKIGGRADHPDLIELLDGAGSDDGRAFDLNPGVGRSSAPAGTGREDLDGMIRGRATAGAKGGKND</sequence>
<feature type="compositionally biased region" description="Polar residues" evidence="1">
    <location>
        <begin position="389"/>
        <end position="399"/>
    </location>
</feature>
<protein>
    <submittedName>
        <fullName evidence="2">Carbohydrate-binding module family 50 protein</fullName>
    </submittedName>
</protein>
<organism evidence="2 3">
    <name type="scientific">Hyaloscypha bicolor E</name>
    <dbReference type="NCBI Taxonomy" id="1095630"/>
    <lineage>
        <taxon>Eukaryota</taxon>
        <taxon>Fungi</taxon>
        <taxon>Dikarya</taxon>
        <taxon>Ascomycota</taxon>
        <taxon>Pezizomycotina</taxon>
        <taxon>Leotiomycetes</taxon>
        <taxon>Helotiales</taxon>
        <taxon>Hyaloscyphaceae</taxon>
        <taxon>Hyaloscypha</taxon>
        <taxon>Hyaloscypha bicolor</taxon>
    </lineage>
</organism>
<dbReference type="RefSeq" id="XP_024727262.1">
    <property type="nucleotide sequence ID" value="XM_024881961.1"/>
</dbReference>
<dbReference type="PANTHER" id="PTHR20932:SF8">
    <property type="entry name" value="LD22649P"/>
    <property type="match status" value="1"/>
</dbReference>
<feature type="compositionally biased region" description="Polar residues" evidence="1">
    <location>
        <begin position="1"/>
        <end position="17"/>
    </location>
</feature>
<feature type="compositionally biased region" description="Low complexity" evidence="1">
    <location>
        <begin position="408"/>
        <end position="429"/>
    </location>
</feature>
<feature type="region of interest" description="Disordered" evidence="1">
    <location>
        <begin position="376"/>
        <end position="460"/>
    </location>
</feature>
<dbReference type="CDD" id="cd00118">
    <property type="entry name" value="LysM"/>
    <property type="match status" value="1"/>
</dbReference>
<feature type="compositionally biased region" description="Basic and acidic residues" evidence="1">
    <location>
        <begin position="201"/>
        <end position="212"/>
    </location>
</feature>
<dbReference type="GeneID" id="36590038"/>
<feature type="compositionally biased region" description="Basic and acidic residues" evidence="1">
    <location>
        <begin position="19"/>
        <end position="31"/>
    </location>
</feature>
<reference evidence="2 3" key="1">
    <citation type="submission" date="2016-04" db="EMBL/GenBank/DDBJ databases">
        <title>A degradative enzymes factory behind the ericoid mycorrhizal symbiosis.</title>
        <authorList>
            <consortium name="DOE Joint Genome Institute"/>
            <person name="Martino E."/>
            <person name="Morin E."/>
            <person name="Grelet G."/>
            <person name="Kuo A."/>
            <person name="Kohler A."/>
            <person name="Daghino S."/>
            <person name="Barry K."/>
            <person name="Choi C."/>
            <person name="Cichocki N."/>
            <person name="Clum A."/>
            <person name="Copeland A."/>
            <person name="Hainaut M."/>
            <person name="Haridas S."/>
            <person name="Labutti K."/>
            <person name="Lindquist E."/>
            <person name="Lipzen A."/>
            <person name="Khouja H.-R."/>
            <person name="Murat C."/>
            <person name="Ohm R."/>
            <person name="Olson A."/>
            <person name="Spatafora J."/>
            <person name="Veneault-Fourrey C."/>
            <person name="Henrissat B."/>
            <person name="Grigoriev I."/>
            <person name="Martin F."/>
            <person name="Perotto S."/>
        </authorList>
    </citation>
    <scope>NUCLEOTIDE SEQUENCE [LARGE SCALE GENOMIC DNA]</scope>
    <source>
        <strain evidence="2 3">E</strain>
    </source>
</reference>
<feature type="compositionally biased region" description="Gly residues" evidence="1">
    <location>
        <begin position="82"/>
        <end position="95"/>
    </location>
</feature>
<evidence type="ECO:0000256" key="1">
    <source>
        <dbReference type="SAM" id="MobiDB-lite"/>
    </source>
</evidence>